<dbReference type="EMBL" id="OZ034819">
    <property type="protein sequence ID" value="CAL1397911.1"/>
    <property type="molecule type" value="Genomic_DNA"/>
</dbReference>
<feature type="domain" description="Retrotransposon gag" evidence="1">
    <location>
        <begin position="110"/>
        <end position="196"/>
    </location>
</feature>
<name>A0AAV2FHZ9_9ROSI</name>
<dbReference type="InterPro" id="IPR005162">
    <property type="entry name" value="Retrotrans_gag_dom"/>
</dbReference>
<proteinExistence type="predicted"/>
<organism evidence="2 3">
    <name type="scientific">Linum trigynum</name>
    <dbReference type="NCBI Taxonomy" id="586398"/>
    <lineage>
        <taxon>Eukaryota</taxon>
        <taxon>Viridiplantae</taxon>
        <taxon>Streptophyta</taxon>
        <taxon>Embryophyta</taxon>
        <taxon>Tracheophyta</taxon>
        <taxon>Spermatophyta</taxon>
        <taxon>Magnoliopsida</taxon>
        <taxon>eudicotyledons</taxon>
        <taxon>Gunneridae</taxon>
        <taxon>Pentapetalae</taxon>
        <taxon>rosids</taxon>
        <taxon>fabids</taxon>
        <taxon>Malpighiales</taxon>
        <taxon>Linaceae</taxon>
        <taxon>Linum</taxon>
    </lineage>
</organism>
<accession>A0AAV2FHZ9</accession>
<evidence type="ECO:0000313" key="2">
    <source>
        <dbReference type="EMBL" id="CAL1397911.1"/>
    </source>
</evidence>
<sequence length="204" mass="23272">MWDVYFMGSNDESSTKTVKSSADQSKLKSVIDDGQSGLPSHLILHQSESPNNLFVGELLMDVNYGEWVVDITDSLVAKNKICFVDGTLPEATNSAERDALRRCNAMVKGWLKTIISKEVRNSVRFAHTAREIWVDLQSRFSQGSSSRLYDLKRKINSLRQEKMSVSAFYTQLRGYWNEVHEIMPSLDCTYLLSQFLLHSQTRLP</sequence>
<keyword evidence="3" id="KW-1185">Reference proteome</keyword>
<evidence type="ECO:0000259" key="1">
    <source>
        <dbReference type="Pfam" id="PF03732"/>
    </source>
</evidence>
<dbReference type="Pfam" id="PF03732">
    <property type="entry name" value="Retrotrans_gag"/>
    <property type="match status" value="1"/>
</dbReference>
<reference evidence="2 3" key="1">
    <citation type="submission" date="2024-04" db="EMBL/GenBank/DDBJ databases">
        <authorList>
            <person name="Fracassetti M."/>
        </authorList>
    </citation>
    <scope>NUCLEOTIDE SEQUENCE [LARGE SCALE GENOMIC DNA]</scope>
</reference>
<dbReference type="PANTHER" id="PTHR37610:SF97">
    <property type="entry name" value="RETROTRANSPOSON GAG DOMAIN-CONTAINING PROTEIN"/>
    <property type="match status" value="1"/>
</dbReference>
<gene>
    <name evidence="2" type="ORF">LTRI10_LOCUS38176</name>
</gene>
<dbReference type="PANTHER" id="PTHR37610">
    <property type="entry name" value="CCHC-TYPE DOMAIN-CONTAINING PROTEIN"/>
    <property type="match status" value="1"/>
</dbReference>
<dbReference type="Proteomes" id="UP001497516">
    <property type="component" value="Chromosome 6"/>
</dbReference>
<protein>
    <recommendedName>
        <fullName evidence="1">Retrotransposon gag domain-containing protein</fullName>
    </recommendedName>
</protein>
<evidence type="ECO:0000313" key="3">
    <source>
        <dbReference type="Proteomes" id="UP001497516"/>
    </source>
</evidence>
<dbReference type="AlphaFoldDB" id="A0AAV2FHZ9"/>